<dbReference type="GO" id="GO:0009432">
    <property type="term" value="P:SOS response"/>
    <property type="evidence" value="ECO:0007669"/>
    <property type="project" value="UniProtKB-UniRule"/>
</dbReference>
<dbReference type="GO" id="GO:0005737">
    <property type="term" value="C:cytoplasm"/>
    <property type="evidence" value="ECO:0007669"/>
    <property type="project" value="UniProtKB-SubCell"/>
</dbReference>
<dbReference type="RefSeq" id="WP_115406950.1">
    <property type="nucleotide sequence ID" value="NZ_UGYV01000001.1"/>
</dbReference>
<evidence type="ECO:0000256" key="17">
    <source>
        <dbReference type="ARBA" id="ARBA00042156"/>
    </source>
</evidence>
<feature type="binding site" evidence="18">
    <location>
        <begin position="646"/>
        <end position="653"/>
    </location>
    <ligand>
        <name>ATP</name>
        <dbReference type="ChEBI" id="CHEBI:30616"/>
    </ligand>
</feature>
<dbReference type="SUPFAM" id="SSF52540">
    <property type="entry name" value="P-loop containing nucleoside triphosphate hydrolases"/>
    <property type="match status" value="2"/>
</dbReference>
<dbReference type="Gene3D" id="1.20.1580.10">
    <property type="entry name" value="ABC transporter ATPase like domain"/>
    <property type="match status" value="2"/>
</dbReference>
<dbReference type="GO" id="GO:0009381">
    <property type="term" value="F:excinuclease ABC activity"/>
    <property type="evidence" value="ECO:0007669"/>
    <property type="project" value="UniProtKB-UniRule"/>
</dbReference>
<feature type="binding site" evidence="18">
    <location>
        <begin position="31"/>
        <end position="38"/>
    </location>
    <ligand>
        <name>ATP</name>
        <dbReference type="ChEBI" id="CHEBI:30616"/>
    </ligand>
</feature>
<evidence type="ECO:0000313" key="20">
    <source>
        <dbReference type="EMBL" id="SUI93261.1"/>
    </source>
</evidence>
<keyword evidence="3 18" id="KW-0479">Metal-binding</keyword>
<evidence type="ECO:0000256" key="4">
    <source>
        <dbReference type="ARBA" id="ARBA00022737"/>
    </source>
</evidence>
<dbReference type="EMBL" id="UGYV01000001">
    <property type="protein sequence ID" value="SUI93261.1"/>
    <property type="molecule type" value="Genomic_DNA"/>
</dbReference>
<dbReference type="Proteomes" id="UP000255061">
    <property type="component" value="Unassembled WGS sequence"/>
</dbReference>
<evidence type="ECO:0000256" key="10">
    <source>
        <dbReference type="ARBA" id="ARBA00022840"/>
    </source>
</evidence>
<keyword evidence="11 18" id="KW-0267">Excision nuclease</keyword>
<dbReference type="GO" id="GO:0008270">
    <property type="term" value="F:zinc ion binding"/>
    <property type="evidence" value="ECO:0007669"/>
    <property type="project" value="UniProtKB-UniRule"/>
</dbReference>
<dbReference type="InterPro" id="IPR041552">
    <property type="entry name" value="UvrA_DNA-bd"/>
</dbReference>
<evidence type="ECO:0000256" key="13">
    <source>
        <dbReference type="ARBA" id="ARBA00023204"/>
    </source>
</evidence>
<comment type="similarity">
    <text evidence="15 18">Belongs to the ABC transporter superfamily. UvrA family.</text>
</comment>
<keyword evidence="13 18" id="KW-0234">DNA repair</keyword>
<dbReference type="Pfam" id="PF17760">
    <property type="entry name" value="UvrA_inter"/>
    <property type="match status" value="1"/>
</dbReference>
<evidence type="ECO:0000256" key="6">
    <source>
        <dbReference type="ARBA" id="ARBA00022763"/>
    </source>
</evidence>
<keyword evidence="2 18" id="KW-0963">Cytoplasm</keyword>
<dbReference type="FunFam" id="3.30.190.20:FF:000003">
    <property type="entry name" value="UvrABC system protein A"/>
    <property type="match status" value="1"/>
</dbReference>
<name>A0A380B7K3_9GAMM</name>
<dbReference type="PROSITE" id="PS50893">
    <property type="entry name" value="ABC_TRANSPORTER_2"/>
    <property type="match status" value="1"/>
</dbReference>
<evidence type="ECO:0000256" key="11">
    <source>
        <dbReference type="ARBA" id="ARBA00022881"/>
    </source>
</evidence>
<proteinExistence type="inferred from homology"/>
<keyword evidence="12 18" id="KW-0238">DNA-binding</keyword>
<dbReference type="FunFam" id="1.20.1580.10:FF:000002">
    <property type="entry name" value="UvrABC system protein A"/>
    <property type="match status" value="1"/>
</dbReference>
<dbReference type="InterPro" id="IPR013815">
    <property type="entry name" value="ATP_grasp_subdomain_1"/>
</dbReference>
<dbReference type="NCBIfam" id="NF001503">
    <property type="entry name" value="PRK00349.1"/>
    <property type="match status" value="1"/>
</dbReference>
<dbReference type="HAMAP" id="MF_00205">
    <property type="entry name" value="UvrA"/>
    <property type="match status" value="1"/>
</dbReference>
<evidence type="ECO:0000313" key="21">
    <source>
        <dbReference type="Proteomes" id="UP000255061"/>
    </source>
</evidence>
<dbReference type="PANTHER" id="PTHR43152">
    <property type="entry name" value="UVRABC SYSTEM PROTEIN A"/>
    <property type="match status" value="1"/>
</dbReference>
<dbReference type="GO" id="GO:0016887">
    <property type="term" value="F:ATP hydrolysis activity"/>
    <property type="evidence" value="ECO:0007669"/>
    <property type="project" value="InterPro"/>
</dbReference>
<keyword evidence="6 18" id="KW-0227">DNA damage</keyword>
<dbReference type="AlphaFoldDB" id="A0A380B7K3"/>
<keyword evidence="4 18" id="KW-0677">Repeat</keyword>
<dbReference type="GO" id="GO:0003677">
    <property type="term" value="F:DNA binding"/>
    <property type="evidence" value="ECO:0007669"/>
    <property type="project" value="UniProtKB-UniRule"/>
</dbReference>
<feature type="zinc finger region" description="C4-type" evidence="18">
    <location>
        <begin position="259"/>
        <end position="286"/>
    </location>
</feature>
<dbReference type="GO" id="GO:0009380">
    <property type="term" value="C:excinuclease repair complex"/>
    <property type="evidence" value="ECO:0007669"/>
    <property type="project" value="InterPro"/>
</dbReference>
<evidence type="ECO:0000256" key="1">
    <source>
        <dbReference type="ARBA" id="ARBA00004496"/>
    </source>
</evidence>
<evidence type="ECO:0000256" key="16">
    <source>
        <dbReference type="ARBA" id="ARBA00039316"/>
    </source>
</evidence>
<keyword evidence="14 18" id="KW-0742">SOS response</keyword>
<dbReference type="FunFam" id="3.40.50.300:FF:000028">
    <property type="entry name" value="UvrABC system protein A"/>
    <property type="match status" value="1"/>
</dbReference>
<sequence length="960" mass="106465">MDKIEIRGARTHNLKNINLTIPRDKLIVITGLSGSGKSSLAFDTLYAEGQRRYVESLSAYARQFLSLMEKPDVDHIEGLSPAISIEQKSTSHNPRSTVGTITEIYDYLRLMFARVGEPRCPTHNQPLAAQTVSQMVDKVLEMPQDSRLMLLAPVVNARKGEHVKLLEGLSAQGYIRARIDGEVCDLTDPPTLDLHVKHTIEVVVDRFKVRDDIKQRLAESFETALELSGGIATVATMDDDTGTGKAKGEELIFSANFACPHCGYSMAELEPRIFSFNNPAGACQTCDGLGVQQFFDPERVISNTELSLAGGAIRGWDRRNFYYFQMLSSLADHYKFDVEVPYEQLSEKVRKIVLYGSGKDSIAFKYINDRGDVVVRNHPFEGILNNMDRRYRETESNSVRDELAKFINTQACQSCRGSRLREEARNVFLGDINLPQLTTWSIGEALNYFENVEFSGQKAQIAEKILKEIRDRLGFLVNVGLNYLSLSRSAETLSGGEAQRIRLASQIGAGLVGVMYVLDEPSIGLHQRDNERLLQTLIHLRDLGNTVIVVEHDEDAIRMADHVIDIGPGAGVHGGEVICDGPIEKIIACEESVTGQYISGKRCIHIDTPRIAFDKTKVIELFGARGNNLRNVDLTIPIGLFTCVTGVSGSGKSTLINDTFFKIAHRMLNGATVDEPSPYDRIEGMELCDKVVDIDQSPIGRTPRSNPATYTGIFTPIREIFTGTQESRTRGYQVGRFSFNVKGGRCEACQGDGLIKVEMHFLPDVYVPCDSCKGKRYNRETLEVRYKGKNIHEVLQMTVEDARQFFDAVPAIARKLQTLMDVGLSYVRLGQSATTLSGGEAQRVKLAKELSKRDTGQTLYILDEPTTGLHFADIQLLLDVLHRLKSHGNTIVVIEHNLDVIKTADWIIDLGPEGGGGGGMILATGTPEEVAEHPTSHTARFLKPLLKRDIEMAKANKAKV</sequence>
<keyword evidence="10 18" id="KW-0067">ATP-binding</keyword>
<evidence type="ECO:0000256" key="8">
    <source>
        <dbReference type="ARBA" id="ARBA00022771"/>
    </source>
</evidence>
<evidence type="ECO:0000256" key="7">
    <source>
        <dbReference type="ARBA" id="ARBA00022769"/>
    </source>
</evidence>
<keyword evidence="7 18" id="KW-0228">DNA excision</keyword>
<keyword evidence="8 18" id="KW-0863">Zinc-finger</keyword>
<dbReference type="PANTHER" id="PTHR43152:SF3">
    <property type="entry name" value="UVRABC SYSTEM PROTEIN A"/>
    <property type="match status" value="1"/>
</dbReference>
<evidence type="ECO:0000256" key="12">
    <source>
        <dbReference type="ARBA" id="ARBA00023125"/>
    </source>
</evidence>
<evidence type="ECO:0000259" key="19">
    <source>
        <dbReference type="PROSITE" id="PS50893"/>
    </source>
</evidence>
<dbReference type="Pfam" id="PF00005">
    <property type="entry name" value="ABC_tran"/>
    <property type="match status" value="1"/>
</dbReference>
<dbReference type="CDD" id="cd03271">
    <property type="entry name" value="ABC_UvrA_II"/>
    <property type="match status" value="1"/>
</dbReference>
<evidence type="ECO:0000256" key="5">
    <source>
        <dbReference type="ARBA" id="ARBA00022741"/>
    </source>
</evidence>
<dbReference type="InterPro" id="IPR027417">
    <property type="entry name" value="P-loop_NTPase"/>
</dbReference>
<keyword evidence="5 18" id="KW-0547">Nucleotide-binding</keyword>
<dbReference type="FunFam" id="1.10.8.280:FF:000001">
    <property type="entry name" value="UvrABC system protein A"/>
    <property type="match status" value="1"/>
</dbReference>
<evidence type="ECO:0000256" key="18">
    <source>
        <dbReference type="HAMAP-Rule" id="MF_00205"/>
    </source>
</evidence>
<dbReference type="InterPro" id="IPR004602">
    <property type="entry name" value="UvrA"/>
</dbReference>
<gene>
    <name evidence="18 20" type="primary">uvrA</name>
    <name evidence="20" type="ORF">NCTC10736_03647</name>
</gene>
<dbReference type="InterPro" id="IPR017871">
    <property type="entry name" value="ABC_transporter-like_CS"/>
</dbReference>
<evidence type="ECO:0000256" key="15">
    <source>
        <dbReference type="ARBA" id="ARBA00038000"/>
    </source>
</evidence>
<evidence type="ECO:0000256" key="9">
    <source>
        <dbReference type="ARBA" id="ARBA00022833"/>
    </source>
</evidence>
<accession>A0A380B7K3</accession>
<evidence type="ECO:0000256" key="3">
    <source>
        <dbReference type="ARBA" id="ARBA00022723"/>
    </source>
</evidence>
<protein>
    <recommendedName>
        <fullName evidence="16 18">UvrABC system protein A</fullName>
        <shortName evidence="18">UvrA protein</shortName>
    </recommendedName>
    <alternativeName>
        <fullName evidence="17 18">Excinuclease ABC subunit A</fullName>
    </alternativeName>
</protein>
<keyword evidence="9 18" id="KW-0862">Zinc</keyword>
<evidence type="ECO:0000256" key="2">
    <source>
        <dbReference type="ARBA" id="ARBA00022490"/>
    </source>
</evidence>
<comment type="function">
    <text evidence="18">The UvrABC repair system catalyzes the recognition and processing of DNA lesions. UvrA is an ATPase and a DNA-binding protein. A damage recognition complex composed of 2 UvrA and 2 UvrB subunits scans DNA for abnormalities. When the presence of a lesion has been verified by UvrB, the UvrA molecules dissociate.</text>
</comment>
<dbReference type="GO" id="GO:0005524">
    <property type="term" value="F:ATP binding"/>
    <property type="evidence" value="ECO:0007669"/>
    <property type="project" value="UniProtKB-UniRule"/>
</dbReference>
<reference evidence="20 21" key="1">
    <citation type="submission" date="2018-06" db="EMBL/GenBank/DDBJ databases">
        <authorList>
            <consortium name="Pathogen Informatics"/>
            <person name="Doyle S."/>
        </authorList>
    </citation>
    <scope>NUCLEOTIDE SEQUENCE [LARGE SCALE GENOMIC DNA]</scope>
    <source>
        <strain evidence="20 21">NCTC10736</strain>
    </source>
</reference>
<dbReference type="Gene3D" id="1.10.8.280">
    <property type="entry name" value="ABC transporter ATPase domain-like"/>
    <property type="match status" value="1"/>
</dbReference>
<dbReference type="Gene3D" id="3.40.50.300">
    <property type="entry name" value="P-loop containing nucleotide triphosphate hydrolases"/>
    <property type="match status" value="2"/>
</dbReference>
<comment type="subcellular location">
    <subcellularLocation>
        <location evidence="1 18">Cytoplasm</location>
    </subcellularLocation>
</comment>
<dbReference type="InterPro" id="IPR041102">
    <property type="entry name" value="UvrA_inter"/>
</dbReference>
<feature type="zinc finger region" description="C4-type" evidence="18">
    <location>
        <begin position="746"/>
        <end position="772"/>
    </location>
</feature>
<dbReference type="InterPro" id="IPR003439">
    <property type="entry name" value="ABC_transporter-like_ATP-bd"/>
</dbReference>
<dbReference type="NCBIfam" id="TIGR00630">
    <property type="entry name" value="uvra"/>
    <property type="match status" value="1"/>
</dbReference>
<dbReference type="GO" id="GO:0006289">
    <property type="term" value="P:nucleotide-excision repair"/>
    <property type="evidence" value="ECO:0007669"/>
    <property type="project" value="UniProtKB-UniRule"/>
</dbReference>
<organism evidence="20 21">
    <name type="scientific">Shewanella morhuae</name>
    <dbReference type="NCBI Taxonomy" id="365591"/>
    <lineage>
        <taxon>Bacteria</taxon>
        <taxon>Pseudomonadati</taxon>
        <taxon>Pseudomonadota</taxon>
        <taxon>Gammaproteobacteria</taxon>
        <taxon>Alteromonadales</taxon>
        <taxon>Shewanellaceae</taxon>
        <taxon>Shewanella</taxon>
    </lineage>
</organism>
<dbReference type="Gene3D" id="3.30.1490.20">
    <property type="entry name" value="ATP-grasp fold, A domain"/>
    <property type="match status" value="1"/>
</dbReference>
<dbReference type="PROSITE" id="PS00211">
    <property type="entry name" value="ABC_TRANSPORTER_1"/>
    <property type="match status" value="2"/>
</dbReference>
<dbReference type="Pfam" id="PF17755">
    <property type="entry name" value="UvrA_DNA-bind"/>
    <property type="match status" value="1"/>
</dbReference>
<feature type="domain" description="ABC transporter" evidence="19">
    <location>
        <begin position="606"/>
        <end position="943"/>
    </location>
</feature>
<evidence type="ECO:0000256" key="14">
    <source>
        <dbReference type="ARBA" id="ARBA00023236"/>
    </source>
</evidence>
<comment type="subunit">
    <text evidence="18">Forms a heterotetramer with UvrB during the search for lesions.</text>
</comment>
<dbReference type="CDD" id="cd03270">
    <property type="entry name" value="ABC_UvrA_I"/>
    <property type="match status" value="1"/>
</dbReference>